<comment type="caution">
    <text evidence="5">The sequence shown here is derived from an EMBL/GenBank/DDBJ whole genome shotgun (WGS) entry which is preliminary data.</text>
</comment>
<dbReference type="Proteomes" id="UP000249324">
    <property type="component" value="Unassembled WGS sequence"/>
</dbReference>
<dbReference type="AlphaFoldDB" id="A0A2W4J2M7"/>
<reference evidence="4 6" key="3">
    <citation type="journal article" date="2021" name="BMC Genomics">
        <title>Genome-resolved metagenome and metatranscriptome analyses of thermophilic composting reveal key bacterial players and their metabolic interactions.</title>
        <authorList>
            <person name="Braga L.P.P."/>
            <person name="Pereira R.V."/>
            <person name="Martins L.F."/>
            <person name="Moura L.M.S."/>
            <person name="Sanchez F.B."/>
            <person name="Patane J.S.L."/>
            <person name="da Silva A.M."/>
            <person name="Setubal J.C."/>
        </authorList>
    </citation>
    <scope>NUCLEOTIDE SEQUENCE [LARGE SCALE GENOMIC DNA]</scope>
    <source>
        <strain evidence="4">ZC4RG45</strain>
    </source>
</reference>
<dbReference type="Gene3D" id="3.40.630.10">
    <property type="entry name" value="Zn peptidases"/>
    <property type="match status" value="1"/>
</dbReference>
<dbReference type="PANTHER" id="PTHR12147:SF26">
    <property type="entry name" value="PEPTIDASE M28 DOMAIN-CONTAINING PROTEIN"/>
    <property type="match status" value="1"/>
</dbReference>
<feature type="domain" description="PA" evidence="2">
    <location>
        <begin position="133"/>
        <end position="221"/>
    </location>
</feature>
<dbReference type="InterPro" id="IPR045175">
    <property type="entry name" value="M28_fam"/>
</dbReference>
<dbReference type="SUPFAM" id="SSF52025">
    <property type="entry name" value="PA domain"/>
    <property type="match status" value="1"/>
</dbReference>
<feature type="chain" id="PRO_5016092568" evidence="1">
    <location>
        <begin position="30"/>
        <end position="335"/>
    </location>
</feature>
<gene>
    <name evidence="4" type="ORF">DIU77_015845</name>
    <name evidence="5" type="ORF">DIU77_16175</name>
</gene>
<evidence type="ECO:0000313" key="4">
    <source>
        <dbReference type="EMBL" id="MFO7193715.1"/>
    </source>
</evidence>
<dbReference type="Pfam" id="PF04389">
    <property type="entry name" value="Peptidase_M28"/>
    <property type="match status" value="1"/>
</dbReference>
<dbReference type="Pfam" id="PF02225">
    <property type="entry name" value="PA"/>
    <property type="match status" value="1"/>
</dbReference>
<name>A0A2W4J2M7_9PSEU</name>
<proteinExistence type="predicted"/>
<protein>
    <submittedName>
        <fullName evidence="5">Amidohydrolase</fullName>
    </submittedName>
    <submittedName>
        <fullName evidence="4">M28 family peptidase</fullName>
    </submittedName>
</protein>
<reference evidence="4" key="2">
    <citation type="submission" date="2018-05" db="EMBL/GenBank/DDBJ databases">
        <authorList>
            <person name="Moura L."/>
            <person name="Setubal J.C."/>
        </authorList>
    </citation>
    <scope>NUCLEOTIDE SEQUENCE</scope>
    <source>
        <strain evidence="4">ZC4RG45</strain>
    </source>
</reference>
<reference evidence="4" key="4">
    <citation type="submission" date="2023-08" db="EMBL/GenBank/DDBJ databases">
        <authorList>
            <person name="Guima S.E.S."/>
            <person name="Martins L.F."/>
            <person name="Silva A.M."/>
            <person name="Setubal J.C."/>
        </authorList>
    </citation>
    <scope>NUCLEOTIDE SEQUENCE</scope>
    <source>
        <strain evidence="4">ZC4RG45</strain>
    </source>
</reference>
<organism evidence="5">
    <name type="scientific">Thermocrispum agreste</name>
    <dbReference type="NCBI Taxonomy" id="37925"/>
    <lineage>
        <taxon>Bacteria</taxon>
        <taxon>Bacillati</taxon>
        <taxon>Actinomycetota</taxon>
        <taxon>Actinomycetes</taxon>
        <taxon>Pseudonocardiales</taxon>
        <taxon>Pseudonocardiaceae</taxon>
        <taxon>Thermocrispum</taxon>
    </lineage>
</organism>
<accession>A0A2W4J2M7</accession>
<evidence type="ECO:0000259" key="2">
    <source>
        <dbReference type="Pfam" id="PF02225"/>
    </source>
</evidence>
<dbReference type="EMBL" id="QGUI01000720">
    <property type="protein sequence ID" value="PZM92115.1"/>
    <property type="molecule type" value="Genomic_DNA"/>
</dbReference>
<evidence type="ECO:0000259" key="3">
    <source>
        <dbReference type="Pfam" id="PF04389"/>
    </source>
</evidence>
<evidence type="ECO:0000313" key="6">
    <source>
        <dbReference type="Proteomes" id="UP000249324"/>
    </source>
</evidence>
<feature type="signal peptide" evidence="1">
    <location>
        <begin position="1"/>
        <end position="29"/>
    </location>
</feature>
<dbReference type="SUPFAM" id="SSF53187">
    <property type="entry name" value="Zn-dependent exopeptidases"/>
    <property type="match status" value="1"/>
</dbReference>
<dbReference type="PANTHER" id="PTHR12147">
    <property type="entry name" value="METALLOPEPTIDASE M28 FAMILY MEMBER"/>
    <property type="match status" value="1"/>
</dbReference>
<feature type="non-terminal residue" evidence="5">
    <location>
        <position position="335"/>
    </location>
</feature>
<dbReference type="InterPro" id="IPR046450">
    <property type="entry name" value="PA_dom_sf"/>
</dbReference>
<dbReference type="STRING" id="1111738.GCA_000427905_01015"/>
<feature type="domain" description="Peptidase M28" evidence="3">
    <location>
        <begin position="244"/>
        <end position="335"/>
    </location>
</feature>
<sequence>MPSVRKKLAAVTAVAAGAALVLGAPGAGAAPKADQNLPKKLVKAVNPDKVQKHLIAFQRYADQNDGNRAAGTEGHNKSAEYVASKLEAAGFDVTRQEFEFVYDETVTETLTVGGEDIPVIRMAYSANSPEGGVTAPLIAIPEDETPGCEVSDYSADVEGKIAVIQRGACTFAEKQTAAAEAGAVGAIIYNNVDGALNGTLGDPEVGAIPTGGVTQEDGAKLVAAAGQEATLDLQGITEQRTTKNIIAETKTGRHDNVVMAGAHLDGVPDGPGINDNGSGSAALLTTALELGATPKVNNAVRFAWWSAEELGLVGSEYYVSQLSESEQFDIALYLN</sequence>
<dbReference type="Gene3D" id="3.50.30.30">
    <property type="match status" value="1"/>
</dbReference>
<keyword evidence="1" id="KW-0732">Signal</keyword>
<dbReference type="InterPro" id="IPR007484">
    <property type="entry name" value="Peptidase_M28"/>
</dbReference>
<dbReference type="EMBL" id="QGUI02000260">
    <property type="protein sequence ID" value="MFO7193715.1"/>
    <property type="molecule type" value="Genomic_DNA"/>
</dbReference>
<evidence type="ECO:0000313" key="5">
    <source>
        <dbReference type="EMBL" id="PZM92115.1"/>
    </source>
</evidence>
<keyword evidence="5" id="KW-0378">Hydrolase</keyword>
<dbReference type="GO" id="GO:0006508">
    <property type="term" value="P:proteolysis"/>
    <property type="evidence" value="ECO:0007669"/>
    <property type="project" value="InterPro"/>
</dbReference>
<dbReference type="InterPro" id="IPR003137">
    <property type="entry name" value="PA_domain"/>
</dbReference>
<reference evidence="5" key="1">
    <citation type="submission" date="2018-05" db="EMBL/GenBank/DDBJ databases">
        <authorList>
            <person name="Lanie J.A."/>
            <person name="Ng W.-L."/>
            <person name="Kazmierczak K.M."/>
            <person name="Andrzejewski T.M."/>
            <person name="Davidsen T.M."/>
            <person name="Wayne K.J."/>
            <person name="Tettelin H."/>
            <person name="Glass J.I."/>
            <person name="Rusch D."/>
            <person name="Podicherti R."/>
            <person name="Tsui H.-C.T."/>
            <person name="Winkler M.E."/>
        </authorList>
    </citation>
    <scope>NUCLEOTIDE SEQUENCE</scope>
    <source>
        <strain evidence="5">ZC4RG45</strain>
    </source>
</reference>
<dbReference type="GO" id="GO:0008235">
    <property type="term" value="F:metalloexopeptidase activity"/>
    <property type="evidence" value="ECO:0007669"/>
    <property type="project" value="InterPro"/>
</dbReference>
<evidence type="ECO:0000256" key="1">
    <source>
        <dbReference type="SAM" id="SignalP"/>
    </source>
</evidence>